<dbReference type="PROSITE" id="PS50928">
    <property type="entry name" value="ABC_TM1"/>
    <property type="match status" value="1"/>
</dbReference>
<dbReference type="SUPFAM" id="SSF161098">
    <property type="entry name" value="MetI-like"/>
    <property type="match status" value="1"/>
</dbReference>
<dbReference type="InterPro" id="IPR050809">
    <property type="entry name" value="UgpAE/MalFG_permease"/>
</dbReference>
<evidence type="ECO:0000256" key="4">
    <source>
        <dbReference type="ARBA" id="ARBA00022692"/>
    </source>
</evidence>
<keyword evidence="2" id="KW-0813">Transport</keyword>
<feature type="transmembrane region" description="Helical" evidence="7">
    <location>
        <begin position="16"/>
        <end position="39"/>
    </location>
</feature>
<keyword evidence="6 7" id="KW-0472">Membrane</keyword>
<keyword evidence="3" id="KW-1003">Cell membrane</keyword>
<dbReference type="Gene3D" id="1.10.3720.10">
    <property type="entry name" value="MetI-like"/>
    <property type="match status" value="1"/>
</dbReference>
<proteinExistence type="predicted"/>
<dbReference type="InterPro" id="IPR035906">
    <property type="entry name" value="MetI-like_sf"/>
</dbReference>
<feature type="domain" description="ABC transmembrane type-1" evidence="8">
    <location>
        <begin position="73"/>
        <end position="184"/>
    </location>
</feature>
<accession>A0A0F9EAU6</accession>
<evidence type="ECO:0000256" key="2">
    <source>
        <dbReference type="ARBA" id="ARBA00022448"/>
    </source>
</evidence>
<dbReference type="GO" id="GO:0055085">
    <property type="term" value="P:transmembrane transport"/>
    <property type="evidence" value="ECO:0007669"/>
    <property type="project" value="InterPro"/>
</dbReference>
<evidence type="ECO:0000256" key="7">
    <source>
        <dbReference type="SAM" id="Phobius"/>
    </source>
</evidence>
<evidence type="ECO:0000256" key="6">
    <source>
        <dbReference type="ARBA" id="ARBA00023136"/>
    </source>
</evidence>
<feature type="transmembrane region" description="Helical" evidence="7">
    <location>
        <begin position="73"/>
        <end position="98"/>
    </location>
</feature>
<dbReference type="PANTHER" id="PTHR43227">
    <property type="entry name" value="BLL4140 PROTEIN"/>
    <property type="match status" value="1"/>
</dbReference>
<comment type="caution">
    <text evidence="9">The sequence shown here is derived from an EMBL/GenBank/DDBJ whole genome shotgun (WGS) entry which is preliminary data.</text>
</comment>
<keyword evidence="4 7" id="KW-0812">Transmembrane</keyword>
<dbReference type="GO" id="GO:0005886">
    <property type="term" value="C:plasma membrane"/>
    <property type="evidence" value="ECO:0007669"/>
    <property type="project" value="UniProtKB-SubCell"/>
</dbReference>
<organism evidence="9">
    <name type="scientific">marine sediment metagenome</name>
    <dbReference type="NCBI Taxonomy" id="412755"/>
    <lineage>
        <taxon>unclassified sequences</taxon>
        <taxon>metagenomes</taxon>
        <taxon>ecological metagenomes</taxon>
    </lineage>
</organism>
<evidence type="ECO:0000259" key="8">
    <source>
        <dbReference type="PROSITE" id="PS50928"/>
    </source>
</evidence>
<dbReference type="AlphaFoldDB" id="A0A0F9EAU6"/>
<dbReference type="PANTHER" id="PTHR43227:SF7">
    <property type="entry name" value="ARABINOOLIGOSACCHARIDES TRANSPORT SYSTEM PERMEASE PROTEIN ARAP"/>
    <property type="match status" value="1"/>
</dbReference>
<evidence type="ECO:0000256" key="1">
    <source>
        <dbReference type="ARBA" id="ARBA00004651"/>
    </source>
</evidence>
<gene>
    <name evidence="9" type="ORF">LCGC14_2176510</name>
</gene>
<sequence length="184" mass="21019">MARTRLLTKWDYRSSLLFVVPAIISILIFLVYPFVYTVILSLSKIDLMTSKLTFVGFKNYIDLFKTKSFNESLIRTIIFATFSTALSTILGTLFALYLNQKFVGRGFARAILILPWAVPWVVIGIMWHWMLNAQFGALNGLLYQLGIIKEYIPFLGNIKTVLYYTALPVIWRQASFSAILLLAS</sequence>
<feature type="transmembrane region" description="Helical" evidence="7">
    <location>
        <begin position="110"/>
        <end position="130"/>
    </location>
</feature>
<evidence type="ECO:0000313" key="9">
    <source>
        <dbReference type="EMBL" id="KKL63296.1"/>
    </source>
</evidence>
<evidence type="ECO:0000256" key="5">
    <source>
        <dbReference type="ARBA" id="ARBA00022989"/>
    </source>
</evidence>
<evidence type="ECO:0000256" key="3">
    <source>
        <dbReference type="ARBA" id="ARBA00022475"/>
    </source>
</evidence>
<keyword evidence="5 7" id="KW-1133">Transmembrane helix</keyword>
<reference evidence="9" key="1">
    <citation type="journal article" date="2015" name="Nature">
        <title>Complex archaea that bridge the gap between prokaryotes and eukaryotes.</title>
        <authorList>
            <person name="Spang A."/>
            <person name="Saw J.H."/>
            <person name="Jorgensen S.L."/>
            <person name="Zaremba-Niedzwiedzka K."/>
            <person name="Martijn J."/>
            <person name="Lind A.E."/>
            <person name="van Eijk R."/>
            <person name="Schleper C."/>
            <person name="Guy L."/>
            <person name="Ettema T.J."/>
        </authorList>
    </citation>
    <scope>NUCLEOTIDE SEQUENCE</scope>
</reference>
<name>A0A0F9EAU6_9ZZZZ</name>
<comment type="subcellular location">
    <subcellularLocation>
        <location evidence="1">Cell membrane</location>
        <topology evidence="1">Multi-pass membrane protein</topology>
    </subcellularLocation>
</comment>
<dbReference type="EMBL" id="LAZR01028220">
    <property type="protein sequence ID" value="KKL63296.1"/>
    <property type="molecule type" value="Genomic_DNA"/>
</dbReference>
<dbReference type="InterPro" id="IPR000515">
    <property type="entry name" value="MetI-like"/>
</dbReference>
<feature type="non-terminal residue" evidence="9">
    <location>
        <position position="184"/>
    </location>
</feature>
<protein>
    <recommendedName>
        <fullName evidence="8">ABC transmembrane type-1 domain-containing protein</fullName>
    </recommendedName>
</protein>
<feature type="transmembrane region" description="Helical" evidence="7">
    <location>
        <begin position="161"/>
        <end position="183"/>
    </location>
</feature>